<reference evidence="1" key="2">
    <citation type="submission" date="2023-02" db="EMBL/GenBank/DDBJ databases">
        <authorList>
            <consortium name="DOE Joint Genome Institute"/>
            <person name="Mondo S.J."/>
            <person name="Chang Y."/>
            <person name="Wang Y."/>
            <person name="Ahrendt S."/>
            <person name="Andreopoulos W."/>
            <person name="Barry K."/>
            <person name="Beard J."/>
            <person name="Benny G.L."/>
            <person name="Blankenship S."/>
            <person name="Bonito G."/>
            <person name="Cuomo C."/>
            <person name="Desiro A."/>
            <person name="Gervers K.A."/>
            <person name="Hundley H."/>
            <person name="Kuo A."/>
            <person name="LaButti K."/>
            <person name="Lang B.F."/>
            <person name="Lipzen A."/>
            <person name="O'Donnell K."/>
            <person name="Pangilinan J."/>
            <person name="Reynolds N."/>
            <person name="Sandor L."/>
            <person name="Smith M.W."/>
            <person name="Tsang A."/>
            <person name="Grigoriev I.V."/>
            <person name="Stajich J.E."/>
            <person name="Spatafora J.W."/>
        </authorList>
    </citation>
    <scope>NUCLEOTIDE SEQUENCE</scope>
    <source>
        <strain evidence="1">RSA 2281</strain>
    </source>
</reference>
<dbReference type="Proteomes" id="UP001209540">
    <property type="component" value="Unassembled WGS sequence"/>
</dbReference>
<sequence>MAIYSFDTLPLDLLRTKYPVAIANIHVEPNPLAIWAINFWTIKRTAVAKNNNKQKQQFWPHASILQCTSLNLQA</sequence>
<organism evidence="1 2">
    <name type="scientific">Phascolomyces articulosus</name>
    <dbReference type="NCBI Taxonomy" id="60185"/>
    <lineage>
        <taxon>Eukaryota</taxon>
        <taxon>Fungi</taxon>
        <taxon>Fungi incertae sedis</taxon>
        <taxon>Mucoromycota</taxon>
        <taxon>Mucoromycotina</taxon>
        <taxon>Mucoromycetes</taxon>
        <taxon>Mucorales</taxon>
        <taxon>Lichtheimiaceae</taxon>
        <taxon>Phascolomyces</taxon>
    </lineage>
</organism>
<comment type="caution">
    <text evidence="1">The sequence shown here is derived from an EMBL/GenBank/DDBJ whole genome shotgun (WGS) entry which is preliminary data.</text>
</comment>
<gene>
    <name evidence="1" type="ORF">BDA99DRAFT_560259</name>
</gene>
<proteinExistence type="predicted"/>
<protein>
    <submittedName>
        <fullName evidence="1">Uncharacterized protein</fullName>
    </submittedName>
</protein>
<evidence type="ECO:0000313" key="1">
    <source>
        <dbReference type="EMBL" id="KAI9262432.1"/>
    </source>
</evidence>
<evidence type="ECO:0000313" key="2">
    <source>
        <dbReference type="Proteomes" id="UP001209540"/>
    </source>
</evidence>
<keyword evidence="2" id="KW-1185">Reference proteome</keyword>
<name>A0AAD5PDL2_9FUNG</name>
<dbReference type="EMBL" id="JAIXMP010000014">
    <property type="protein sequence ID" value="KAI9262432.1"/>
    <property type="molecule type" value="Genomic_DNA"/>
</dbReference>
<accession>A0AAD5PDL2</accession>
<dbReference type="AlphaFoldDB" id="A0AAD5PDL2"/>
<reference evidence="1" key="1">
    <citation type="journal article" date="2022" name="IScience">
        <title>Evolution of zygomycete secretomes and the origins of terrestrial fungal ecologies.</title>
        <authorList>
            <person name="Chang Y."/>
            <person name="Wang Y."/>
            <person name="Mondo S."/>
            <person name="Ahrendt S."/>
            <person name="Andreopoulos W."/>
            <person name="Barry K."/>
            <person name="Beard J."/>
            <person name="Benny G.L."/>
            <person name="Blankenship S."/>
            <person name="Bonito G."/>
            <person name="Cuomo C."/>
            <person name="Desiro A."/>
            <person name="Gervers K.A."/>
            <person name="Hundley H."/>
            <person name="Kuo A."/>
            <person name="LaButti K."/>
            <person name="Lang B.F."/>
            <person name="Lipzen A."/>
            <person name="O'Donnell K."/>
            <person name="Pangilinan J."/>
            <person name="Reynolds N."/>
            <person name="Sandor L."/>
            <person name="Smith M.E."/>
            <person name="Tsang A."/>
            <person name="Grigoriev I.V."/>
            <person name="Stajich J.E."/>
            <person name="Spatafora J.W."/>
        </authorList>
    </citation>
    <scope>NUCLEOTIDE SEQUENCE</scope>
    <source>
        <strain evidence="1">RSA 2281</strain>
    </source>
</reference>